<dbReference type="InterPro" id="IPR016197">
    <property type="entry name" value="Chromo-like_dom_sf"/>
</dbReference>
<dbReference type="InterPro" id="IPR000953">
    <property type="entry name" value="Chromo/chromo_shadow_dom"/>
</dbReference>
<dbReference type="SUPFAM" id="SSF54160">
    <property type="entry name" value="Chromo domain-like"/>
    <property type="match status" value="1"/>
</dbReference>
<dbReference type="PANTHER" id="PTHR46585">
    <property type="entry name" value="INTEGRASE CORE DOMAIN CONTAINING PROTEIN"/>
    <property type="match status" value="1"/>
</dbReference>
<sequence length="132" mass="16087">MIPYAKVNKGFHYILVVINVFSKFVWAQPVKRDYVRISKHREAFTKGYTPNWSNEIFRIRKVNYTYPTTYLLEDQTGQEIRGVFYNEELQKTNYYDIYLVEKILRKKRDMIFVKWLGLDNRFNSWINKNNVV</sequence>
<accession>A0AAV8ZGM2</accession>
<evidence type="ECO:0000259" key="1">
    <source>
        <dbReference type="PROSITE" id="PS50013"/>
    </source>
</evidence>
<dbReference type="GO" id="GO:0005694">
    <property type="term" value="C:chromosome"/>
    <property type="evidence" value="ECO:0007669"/>
    <property type="project" value="UniProtKB-ARBA"/>
</dbReference>
<proteinExistence type="predicted"/>
<organism evidence="2 3">
    <name type="scientific">Aromia moschata</name>
    <dbReference type="NCBI Taxonomy" id="1265417"/>
    <lineage>
        <taxon>Eukaryota</taxon>
        <taxon>Metazoa</taxon>
        <taxon>Ecdysozoa</taxon>
        <taxon>Arthropoda</taxon>
        <taxon>Hexapoda</taxon>
        <taxon>Insecta</taxon>
        <taxon>Pterygota</taxon>
        <taxon>Neoptera</taxon>
        <taxon>Endopterygota</taxon>
        <taxon>Coleoptera</taxon>
        <taxon>Polyphaga</taxon>
        <taxon>Cucujiformia</taxon>
        <taxon>Chrysomeloidea</taxon>
        <taxon>Cerambycidae</taxon>
        <taxon>Cerambycinae</taxon>
        <taxon>Callichromatini</taxon>
        <taxon>Aromia</taxon>
    </lineage>
</organism>
<gene>
    <name evidence="2" type="ORF">NQ318_001286</name>
</gene>
<dbReference type="Proteomes" id="UP001162162">
    <property type="component" value="Unassembled WGS sequence"/>
</dbReference>
<dbReference type="PANTHER" id="PTHR46585:SF1">
    <property type="entry name" value="CHROMO DOMAIN-CONTAINING PROTEIN"/>
    <property type="match status" value="1"/>
</dbReference>
<evidence type="ECO:0000313" key="2">
    <source>
        <dbReference type="EMBL" id="KAJ8962878.1"/>
    </source>
</evidence>
<name>A0AAV8ZGM2_9CUCU</name>
<keyword evidence="3" id="KW-1185">Reference proteome</keyword>
<protein>
    <recommendedName>
        <fullName evidence="1">Chromo domain-containing protein</fullName>
    </recommendedName>
</protein>
<dbReference type="CDD" id="cd00024">
    <property type="entry name" value="CD_CSD"/>
    <property type="match status" value="1"/>
</dbReference>
<dbReference type="EMBL" id="JAPWTK010000002">
    <property type="protein sequence ID" value="KAJ8962878.1"/>
    <property type="molecule type" value="Genomic_DNA"/>
</dbReference>
<reference evidence="2" key="1">
    <citation type="journal article" date="2023" name="Insect Mol. Biol.">
        <title>Genome sequencing provides insights into the evolution of gene families encoding plant cell wall-degrading enzymes in longhorned beetles.</title>
        <authorList>
            <person name="Shin N.R."/>
            <person name="Okamura Y."/>
            <person name="Kirsch R."/>
            <person name="Pauchet Y."/>
        </authorList>
    </citation>
    <scope>NUCLEOTIDE SEQUENCE</scope>
    <source>
        <strain evidence="2">AMC_N1</strain>
    </source>
</reference>
<evidence type="ECO:0000313" key="3">
    <source>
        <dbReference type="Proteomes" id="UP001162162"/>
    </source>
</evidence>
<comment type="caution">
    <text evidence="2">The sequence shown here is derived from an EMBL/GenBank/DDBJ whole genome shotgun (WGS) entry which is preliminary data.</text>
</comment>
<dbReference type="PROSITE" id="PS50013">
    <property type="entry name" value="CHROMO_2"/>
    <property type="match status" value="1"/>
</dbReference>
<feature type="domain" description="Chromo" evidence="1">
    <location>
        <begin position="98"/>
        <end position="132"/>
    </location>
</feature>
<dbReference type="AlphaFoldDB" id="A0AAV8ZGM2"/>